<evidence type="ECO:0000256" key="1">
    <source>
        <dbReference type="SAM" id="SignalP"/>
    </source>
</evidence>
<reference evidence="2 3" key="1">
    <citation type="submission" date="2024-06" db="EMBL/GenBank/DDBJ databases">
        <title>Genomic Encyclopedia of Type Strains, Phase IV (KMG-IV): sequencing the most valuable type-strain genomes for metagenomic binning, comparative biology and taxonomic classification.</title>
        <authorList>
            <person name="Goeker M."/>
        </authorList>
    </citation>
    <scope>NUCLEOTIDE SEQUENCE [LARGE SCALE GENOMIC DNA]</scope>
    <source>
        <strain evidence="2 3">DSM 17253</strain>
    </source>
</reference>
<dbReference type="EMBL" id="JBEPLV010000006">
    <property type="protein sequence ID" value="MET3548301.1"/>
    <property type="molecule type" value="Genomic_DNA"/>
</dbReference>
<organism evidence="2 3">
    <name type="scientific">Paenibacillus favisporus</name>
    <dbReference type="NCBI Taxonomy" id="221028"/>
    <lineage>
        <taxon>Bacteria</taxon>
        <taxon>Bacillati</taxon>
        <taxon>Bacillota</taxon>
        <taxon>Bacilli</taxon>
        <taxon>Bacillales</taxon>
        <taxon>Paenibacillaceae</taxon>
        <taxon>Paenibacillus</taxon>
    </lineage>
</organism>
<name>A0ABV2F940_9BACL</name>
<keyword evidence="3" id="KW-1185">Reference proteome</keyword>
<dbReference type="RefSeq" id="WP_354500614.1">
    <property type="nucleotide sequence ID" value="NZ_JBEPLV010000006.1"/>
</dbReference>
<feature type="signal peptide" evidence="1">
    <location>
        <begin position="1"/>
        <end position="30"/>
    </location>
</feature>
<feature type="chain" id="PRO_5046436008" evidence="1">
    <location>
        <begin position="31"/>
        <end position="132"/>
    </location>
</feature>
<dbReference type="Proteomes" id="UP001549098">
    <property type="component" value="Unassembled WGS sequence"/>
</dbReference>
<keyword evidence="1" id="KW-0732">Signal</keyword>
<accession>A0ABV2F940</accession>
<evidence type="ECO:0000313" key="2">
    <source>
        <dbReference type="EMBL" id="MET3548301.1"/>
    </source>
</evidence>
<gene>
    <name evidence="2" type="ORF">ABID47_004931</name>
</gene>
<evidence type="ECO:0000313" key="3">
    <source>
        <dbReference type="Proteomes" id="UP001549098"/>
    </source>
</evidence>
<protein>
    <submittedName>
        <fullName evidence="2">Uncharacterized protein</fullName>
    </submittedName>
</protein>
<proteinExistence type="predicted"/>
<comment type="caution">
    <text evidence="2">The sequence shown here is derived from an EMBL/GenBank/DDBJ whole genome shotgun (WGS) entry which is preliminary data.</text>
</comment>
<sequence length="132" mass="13821">MNLKSVFKGVVSSVLVFGLIAGTSTIPAFAESTESSSKDNATESGSYSGTEFQATYRLKKSNGAKLNFWIKNTGKVSVKISINGGQKRTLAPGKSGHISAPVGSLSSDYKFKAVPTPNGGKISISFRIAQKA</sequence>